<reference evidence="2" key="1">
    <citation type="submission" date="2023-04" db="EMBL/GenBank/DDBJ databases">
        <title>Chromosome-level genome of Chaenocephalus aceratus.</title>
        <authorList>
            <person name="Park H."/>
        </authorList>
    </citation>
    <scope>NUCLEOTIDE SEQUENCE</scope>
    <source>
        <strain evidence="2">DE</strain>
        <tissue evidence="2">Muscle</tissue>
    </source>
</reference>
<accession>A0AAD9BKL2</accession>
<feature type="region of interest" description="Disordered" evidence="1">
    <location>
        <begin position="88"/>
        <end position="125"/>
    </location>
</feature>
<comment type="caution">
    <text evidence="2">The sequence shown here is derived from an EMBL/GenBank/DDBJ whole genome shotgun (WGS) entry which is preliminary data.</text>
</comment>
<protein>
    <submittedName>
        <fullName evidence="2">Transcription elongation regulator 1</fullName>
    </submittedName>
</protein>
<name>A0AAD9BKL2_DISEL</name>
<gene>
    <name evidence="2" type="ORF">KUDE01_022079</name>
</gene>
<evidence type="ECO:0000313" key="2">
    <source>
        <dbReference type="EMBL" id="KAK1883754.1"/>
    </source>
</evidence>
<evidence type="ECO:0000256" key="1">
    <source>
        <dbReference type="SAM" id="MobiDB-lite"/>
    </source>
</evidence>
<sequence length="138" mass="13950">MDGSPCNIKAPCLAMPTVPLLSEPPALPASRPSALPSSLLLPKPGTSVQREGTWDVGGVDGRPHGEVLLSLSLSAHLTAAVAGLPKARPQARASCGPPAGPASLPQPIRAPFLGPPPRPAAQCPKMPSLSVPLCAVLK</sequence>
<organism evidence="2 3">
    <name type="scientific">Dissostichus eleginoides</name>
    <name type="common">Patagonian toothfish</name>
    <name type="synonym">Dissostichus amissus</name>
    <dbReference type="NCBI Taxonomy" id="100907"/>
    <lineage>
        <taxon>Eukaryota</taxon>
        <taxon>Metazoa</taxon>
        <taxon>Chordata</taxon>
        <taxon>Craniata</taxon>
        <taxon>Vertebrata</taxon>
        <taxon>Euteleostomi</taxon>
        <taxon>Actinopterygii</taxon>
        <taxon>Neopterygii</taxon>
        <taxon>Teleostei</taxon>
        <taxon>Neoteleostei</taxon>
        <taxon>Acanthomorphata</taxon>
        <taxon>Eupercaria</taxon>
        <taxon>Perciformes</taxon>
        <taxon>Notothenioidei</taxon>
        <taxon>Nototheniidae</taxon>
        <taxon>Dissostichus</taxon>
    </lineage>
</organism>
<evidence type="ECO:0000313" key="3">
    <source>
        <dbReference type="Proteomes" id="UP001228049"/>
    </source>
</evidence>
<dbReference type="Proteomes" id="UP001228049">
    <property type="component" value="Unassembled WGS sequence"/>
</dbReference>
<proteinExistence type="predicted"/>
<keyword evidence="3" id="KW-1185">Reference proteome</keyword>
<feature type="compositionally biased region" description="Low complexity" evidence="1">
    <location>
        <begin position="24"/>
        <end position="42"/>
    </location>
</feature>
<dbReference type="EMBL" id="JASDAP010000022">
    <property type="protein sequence ID" value="KAK1883754.1"/>
    <property type="molecule type" value="Genomic_DNA"/>
</dbReference>
<dbReference type="AlphaFoldDB" id="A0AAD9BKL2"/>
<feature type="region of interest" description="Disordered" evidence="1">
    <location>
        <begin position="24"/>
        <end position="49"/>
    </location>
</feature>